<dbReference type="Proteomes" id="UP000478636">
    <property type="component" value="Unassembled WGS sequence"/>
</dbReference>
<dbReference type="EMBL" id="WSZI01000013">
    <property type="protein sequence ID" value="MWN21338.1"/>
    <property type="molecule type" value="Genomic_DNA"/>
</dbReference>
<dbReference type="InterPro" id="IPR010359">
    <property type="entry name" value="IrrE_HExxH"/>
</dbReference>
<name>A0A6L7AB60_LEULA</name>
<dbReference type="RefSeq" id="WP_048701071.1">
    <property type="nucleotide sequence ID" value="NZ_CP116456.1"/>
</dbReference>
<gene>
    <name evidence="2" type="ORF">GQS40_06585</name>
</gene>
<evidence type="ECO:0000313" key="3">
    <source>
        <dbReference type="Proteomes" id="UP000478636"/>
    </source>
</evidence>
<comment type="caution">
    <text evidence="2">The sequence shown here is derived from an EMBL/GenBank/DDBJ whole genome shotgun (WGS) entry which is preliminary data.</text>
</comment>
<dbReference type="Pfam" id="PF06114">
    <property type="entry name" value="Peptidase_M78"/>
    <property type="match status" value="1"/>
</dbReference>
<evidence type="ECO:0000259" key="1">
    <source>
        <dbReference type="Pfam" id="PF06114"/>
    </source>
</evidence>
<evidence type="ECO:0000313" key="2">
    <source>
        <dbReference type="EMBL" id="MWN21338.1"/>
    </source>
</evidence>
<dbReference type="AlphaFoldDB" id="A0A6L7AB60"/>
<protein>
    <submittedName>
        <fullName evidence="2">ImmA/IrrE family metallo-endopeptidase</fullName>
    </submittedName>
</protein>
<feature type="domain" description="IrrE N-terminal-like" evidence="1">
    <location>
        <begin position="38"/>
        <end position="92"/>
    </location>
</feature>
<accession>A0A6L7AB60</accession>
<proteinExistence type="predicted"/>
<sequence>MTEIEMYIDKFPDYKFYGIEVEHPLYFGEVNKIGDDVIIFINILQPEWRQIQTIRHEAGHAEFNMYGDERRWSSQTMIAEKQAEYVSKHFVI</sequence>
<organism evidence="2 3">
    <name type="scientific">Leuconostoc lactis</name>
    <dbReference type="NCBI Taxonomy" id="1246"/>
    <lineage>
        <taxon>Bacteria</taxon>
        <taxon>Bacillati</taxon>
        <taxon>Bacillota</taxon>
        <taxon>Bacilli</taxon>
        <taxon>Lactobacillales</taxon>
        <taxon>Lactobacillaceae</taxon>
        <taxon>Leuconostoc</taxon>
    </lineage>
</organism>
<reference evidence="2 3" key="1">
    <citation type="submission" date="2019-12" db="EMBL/GenBank/DDBJ databases">
        <title>Complete genome sequence of Leuconostoc lactis strain AVN1 provides insights into metabolic potential.</title>
        <authorList>
            <person name="Besrour N."/>
            <person name="Najjari A."/>
            <person name="Fhoula I."/>
            <person name="Jaballah S."/>
            <person name="Klibi N."/>
            <person name="Ouzari H.I."/>
        </authorList>
    </citation>
    <scope>NUCLEOTIDE SEQUENCE [LARGE SCALE GENOMIC DNA]</scope>
    <source>
        <strain evidence="2 3">AVN1</strain>
    </source>
</reference>